<dbReference type="GO" id="GO:0003677">
    <property type="term" value="F:DNA binding"/>
    <property type="evidence" value="ECO:0007669"/>
    <property type="project" value="UniProtKB-UniRule"/>
</dbReference>
<name>A0A2A2F2K7_9GAMM</name>
<dbReference type="Gene3D" id="1.10.150.130">
    <property type="match status" value="1"/>
</dbReference>
<dbReference type="AlphaFoldDB" id="A0A2A2F2K7"/>
<dbReference type="InterPro" id="IPR011010">
    <property type="entry name" value="DNA_brk_join_enz"/>
</dbReference>
<reference evidence="8 9" key="1">
    <citation type="submission" date="2017-08" db="EMBL/GenBank/DDBJ databases">
        <title>Halovibrio sewagensis sp. nov., isolated from wastewater of high salinity.</title>
        <authorList>
            <person name="Dong X."/>
            <person name="Zhang G."/>
        </authorList>
    </citation>
    <scope>NUCLEOTIDE SEQUENCE [LARGE SCALE GENOMIC DNA]</scope>
    <source>
        <strain evidence="8 9">YL5-2</strain>
    </source>
</reference>
<gene>
    <name evidence="8" type="ORF">CK501_13115</name>
</gene>
<dbReference type="SUPFAM" id="SSF56349">
    <property type="entry name" value="DNA breaking-rejoining enzymes"/>
    <property type="match status" value="1"/>
</dbReference>
<dbReference type="GO" id="GO:0015074">
    <property type="term" value="P:DNA integration"/>
    <property type="evidence" value="ECO:0007669"/>
    <property type="project" value="UniProtKB-KW"/>
</dbReference>
<sequence length="417" mass="47297">MARQLNRLTDSTLKKAFYETHGNTKLFDGGGLYLHVQKSGRYWRMKYRLGGRERLLAIGVYPEVPLKQARDERDRARQLVSQGIDPVQARRERQQQRRVKLDNSFQTLADEWLEQVHSESVGASTFNRNKRRLERMVYPHIGVRPIADIQPPEILEVLRRIERQGHVDTAHRVKTLIGQIMRYGVARGVATRDITADLKGALAPIRQKHFAAQTTPDDLVPVLNAIDGYRGAPETVTALELLPLLLLRPGNLRALEWEQVDIEARRIELAITKNGDPLVVPLSDQALAALQRMEPLSQHRSRFVFPGARSAARPMSDNALSAALRNLGMKDRQTAHGFRAVARTMLVERLGFPVELVEMQLGHRVADTHGRAYNRTQWLDERTRMMQQWADYLDQLKAGGSNVVSIGLPAGNEYGRI</sequence>
<dbReference type="Pfam" id="PF13356">
    <property type="entry name" value="Arm-DNA-bind_3"/>
    <property type="match status" value="1"/>
</dbReference>
<dbReference type="Gene3D" id="3.30.160.390">
    <property type="entry name" value="Integrase, DNA-binding domain"/>
    <property type="match status" value="1"/>
</dbReference>
<dbReference type="EMBL" id="NSKD01000007">
    <property type="protein sequence ID" value="PAU78773.1"/>
    <property type="molecule type" value="Genomic_DNA"/>
</dbReference>
<evidence type="ECO:0000259" key="6">
    <source>
        <dbReference type="PROSITE" id="PS51898"/>
    </source>
</evidence>
<dbReference type="InterPro" id="IPR050808">
    <property type="entry name" value="Phage_Integrase"/>
</dbReference>
<evidence type="ECO:0000313" key="8">
    <source>
        <dbReference type="EMBL" id="PAU78773.1"/>
    </source>
</evidence>
<dbReference type="InterPro" id="IPR044068">
    <property type="entry name" value="CB"/>
</dbReference>
<dbReference type="PROSITE" id="PS51898">
    <property type="entry name" value="TYR_RECOMBINASE"/>
    <property type="match status" value="1"/>
</dbReference>
<proteinExistence type="inferred from homology"/>
<dbReference type="InterPro" id="IPR053876">
    <property type="entry name" value="Phage_int_M"/>
</dbReference>
<comment type="similarity">
    <text evidence="1">Belongs to the 'phage' integrase family.</text>
</comment>
<keyword evidence="2" id="KW-0229">DNA integration</keyword>
<dbReference type="OrthoDB" id="9795573at2"/>
<evidence type="ECO:0000256" key="1">
    <source>
        <dbReference type="ARBA" id="ARBA00008857"/>
    </source>
</evidence>
<dbReference type="InterPro" id="IPR010998">
    <property type="entry name" value="Integrase_recombinase_N"/>
</dbReference>
<accession>A0A2A2F2K7</accession>
<evidence type="ECO:0000256" key="4">
    <source>
        <dbReference type="ARBA" id="ARBA00023172"/>
    </source>
</evidence>
<dbReference type="InterPro" id="IPR038488">
    <property type="entry name" value="Integrase_DNA-bd_sf"/>
</dbReference>
<keyword evidence="3 5" id="KW-0238">DNA-binding</keyword>
<evidence type="ECO:0000256" key="3">
    <source>
        <dbReference type="ARBA" id="ARBA00023125"/>
    </source>
</evidence>
<dbReference type="InterPro" id="IPR025166">
    <property type="entry name" value="Integrase_DNA_bind_dom"/>
</dbReference>
<evidence type="ECO:0000256" key="5">
    <source>
        <dbReference type="PROSITE-ProRule" id="PRU01248"/>
    </source>
</evidence>
<dbReference type="Pfam" id="PF00589">
    <property type="entry name" value="Phage_integrase"/>
    <property type="match status" value="1"/>
</dbReference>
<keyword evidence="9" id="KW-1185">Reference proteome</keyword>
<dbReference type="PROSITE" id="PS51900">
    <property type="entry name" value="CB"/>
    <property type="match status" value="1"/>
</dbReference>
<dbReference type="PANTHER" id="PTHR30629:SF2">
    <property type="entry name" value="PROPHAGE INTEGRASE INTS-RELATED"/>
    <property type="match status" value="1"/>
</dbReference>
<keyword evidence="4" id="KW-0233">DNA recombination</keyword>
<feature type="domain" description="Core-binding (CB)" evidence="7">
    <location>
        <begin position="103"/>
        <end position="185"/>
    </location>
</feature>
<dbReference type="CDD" id="cd00801">
    <property type="entry name" value="INT_P4_C"/>
    <property type="match status" value="1"/>
</dbReference>
<dbReference type="Pfam" id="PF22022">
    <property type="entry name" value="Phage_int_M"/>
    <property type="match status" value="1"/>
</dbReference>
<dbReference type="InterPro" id="IPR002104">
    <property type="entry name" value="Integrase_catalytic"/>
</dbReference>
<feature type="domain" description="Tyr recombinase" evidence="6">
    <location>
        <begin position="209"/>
        <end position="386"/>
    </location>
</feature>
<dbReference type="GO" id="GO:0006310">
    <property type="term" value="P:DNA recombination"/>
    <property type="evidence" value="ECO:0007669"/>
    <property type="project" value="UniProtKB-KW"/>
</dbReference>
<dbReference type="Proteomes" id="UP000218896">
    <property type="component" value="Unassembled WGS sequence"/>
</dbReference>
<dbReference type="InterPro" id="IPR013762">
    <property type="entry name" value="Integrase-like_cat_sf"/>
</dbReference>
<evidence type="ECO:0000259" key="7">
    <source>
        <dbReference type="PROSITE" id="PS51900"/>
    </source>
</evidence>
<organism evidence="8 9">
    <name type="scientific">Halovibrio salipaludis</name>
    <dbReference type="NCBI Taxonomy" id="2032626"/>
    <lineage>
        <taxon>Bacteria</taxon>
        <taxon>Pseudomonadati</taxon>
        <taxon>Pseudomonadota</taxon>
        <taxon>Gammaproteobacteria</taxon>
        <taxon>Oceanospirillales</taxon>
        <taxon>Halomonadaceae</taxon>
        <taxon>Halovibrio</taxon>
    </lineage>
</organism>
<dbReference type="RefSeq" id="WP_095618342.1">
    <property type="nucleotide sequence ID" value="NZ_NSKD01000007.1"/>
</dbReference>
<evidence type="ECO:0000256" key="2">
    <source>
        <dbReference type="ARBA" id="ARBA00022908"/>
    </source>
</evidence>
<dbReference type="Gene3D" id="1.10.443.10">
    <property type="entry name" value="Intergrase catalytic core"/>
    <property type="match status" value="1"/>
</dbReference>
<comment type="caution">
    <text evidence="8">The sequence shown here is derived from an EMBL/GenBank/DDBJ whole genome shotgun (WGS) entry which is preliminary data.</text>
</comment>
<dbReference type="PANTHER" id="PTHR30629">
    <property type="entry name" value="PROPHAGE INTEGRASE"/>
    <property type="match status" value="1"/>
</dbReference>
<protein>
    <submittedName>
        <fullName evidence="8">Integrase</fullName>
    </submittedName>
</protein>
<evidence type="ECO:0000313" key="9">
    <source>
        <dbReference type="Proteomes" id="UP000218896"/>
    </source>
</evidence>